<feature type="region of interest" description="Disordered" evidence="1">
    <location>
        <begin position="43"/>
        <end position="67"/>
    </location>
</feature>
<evidence type="ECO:0000313" key="3">
    <source>
        <dbReference type="Proteomes" id="UP000887540"/>
    </source>
</evidence>
<feature type="compositionally biased region" description="Low complexity" evidence="1">
    <location>
        <begin position="43"/>
        <end position="60"/>
    </location>
</feature>
<evidence type="ECO:0000256" key="2">
    <source>
        <dbReference type="SAM" id="SignalP"/>
    </source>
</evidence>
<proteinExistence type="predicted"/>
<name>A0A914EFP6_9BILA</name>
<feature type="signal peptide" evidence="2">
    <location>
        <begin position="1"/>
        <end position="21"/>
    </location>
</feature>
<sequence>MRSFCPIFLCFVLVFLVQALAKVVPVGQDVHLRGYGGDDSYGSYESYESSSESSSSESSSCELPEPRKECPTAGASYAPLFVAHGTLNWLGEYTQVEPPVICDCDTGAKLFFTDKPNDGIPSSMQDAQDKDIMSYTLNNDRYCPHMCLRDTNGKFWVPKSNDPPSTVVFITTVCAS</sequence>
<evidence type="ECO:0000256" key="1">
    <source>
        <dbReference type="SAM" id="MobiDB-lite"/>
    </source>
</evidence>
<dbReference type="WBParaSite" id="ACRNAN_scaffold745.g13475.t1">
    <property type="protein sequence ID" value="ACRNAN_scaffold745.g13475.t1"/>
    <property type="gene ID" value="ACRNAN_scaffold745.g13475"/>
</dbReference>
<keyword evidence="2" id="KW-0732">Signal</keyword>
<dbReference type="AlphaFoldDB" id="A0A914EFP6"/>
<dbReference type="Proteomes" id="UP000887540">
    <property type="component" value="Unplaced"/>
</dbReference>
<organism evidence="3 4">
    <name type="scientific">Acrobeloides nanus</name>
    <dbReference type="NCBI Taxonomy" id="290746"/>
    <lineage>
        <taxon>Eukaryota</taxon>
        <taxon>Metazoa</taxon>
        <taxon>Ecdysozoa</taxon>
        <taxon>Nematoda</taxon>
        <taxon>Chromadorea</taxon>
        <taxon>Rhabditida</taxon>
        <taxon>Tylenchina</taxon>
        <taxon>Cephalobomorpha</taxon>
        <taxon>Cephaloboidea</taxon>
        <taxon>Cephalobidae</taxon>
        <taxon>Acrobeloides</taxon>
    </lineage>
</organism>
<accession>A0A914EFP6</accession>
<evidence type="ECO:0000313" key="4">
    <source>
        <dbReference type="WBParaSite" id="ACRNAN_scaffold745.g13475.t1"/>
    </source>
</evidence>
<protein>
    <submittedName>
        <fullName evidence="4">Secreted protein</fullName>
    </submittedName>
</protein>
<keyword evidence="3" id="KW-1185">Reference proteome</keyword>
<feature type="chain" id="PRO_5037800745" evidence="2">
    <location>
        <begin position="22"/>
        <end position="176"/>
    </location>
</feature>
<reference evidence="4" key="1">
    <citation type="submission" date="2022-11" db="UniProtKB">
        <authorList>
            <consortium name="WormBaseParasite"/>
        </authorList>
    </citation>
    <scope>IDENTIFICATION</scope>
</reference>